<feature type="transmembrane region" description="Helical" evidence="1">
    <location>
        <begin position="20"/>
        <end position="41"/>
    </location>
</feature>
<keyword evidence="1" id="KW-0472">Membrane</keyword>
<reference evidence="3 4" key="1">
    <citation type="journal article" date="2020" name="Biotechnol. Biofuels">
        <title>New insights from the biogas microbiome by comprehensive genome-resolved metagenomics of nearly 1600 species originating from multiple anaerobic digesters.</title>
        <authorList>
            <person name="Campanaro S."/>
            <person name="Treu L."/>
            <person name="Rodriguez-R L.M."/>
            <person name="Kovalovszki A."/>
            <person name="Ziels R.M."/>
            <person name="Maus I."/>
            <person name="Zhu X."/>
            <person name="Kougias P.G."/>
            <person name="Basile A."/>
            <person name="Luo G."/>
            <person name="Schluter A."/>
            <person name="Konstantinidis K.T."/>
            <person name="Angelidaki I."/>
        </authorList>
    </citation>
    <scope>NUCLEOTIDE SEQUENCE [LARGE SCALE GENOMIC DNA]</scope>
    <source>
        <strain evidence="3">AS27yjCOA_65</strain>
    </source>
</reference>
<dbReference type="Pfam" id="PF13400">
    <property type="entry name" value="Tad"/>
    <property type="match status" value="1"/>
</dbReference>
<dbReference type="InterPro" id="IPR028087">
    <property type="entry name" value="Tad_N"/>
</dbReference>
<name>A0A7X9IJ92_9DELT</name>
<proteinExistence type="predicted"/>
<gene>
    <name evidence="3" type="ORF">GYA55_01900</name>
</gene>
<sequence length="335" mass="36387">MNFKFSGQREQLSNSENGFYVVFFSFCLVLLGALTALVVDIGHARLQQRRLQMGTDAAALASALEFFVSNESTTNLKRETWKFASLNKLNPDSEIDRMELGCWDGTNFTNPSYFILNSGDGIVSSGLKPSCSGNTQTAVYVQSSNVLPTSFARVIRVFSLETTAAAVATVPKAPNNCVKPFGFEQNLFNNPGNGRPLVQIGDEFSVTRADSGNWCKVNLQGINMSSGKNFENAMLSATCLEASLGEVRPGTGFGGTISKVFQEIPVSQRSGIFVPLVDDFPNGKSENVTIEEFIKVDFIGVSESGSNWVGTFRLLERNAQPSAIQNSPSNPRLVK</sequence>
<keyword evidence="1" id="KW-0812">Transmembrane</keyword>
<accession>A0A7X9IJ92</accession>
<dbReference type="AlphaFoldDB" id="A0A7X9IJ92"/>
<dbReference type="EMBL" id="JAAZON010000074">
    <property type="protein sequence ID" value="NMC61902.1"/>
    <property type="molecule type" value="Genomic_DNA"/>
</dbReference>
<organism evidence="3 4">
    <name type="scientific">SAR324 cluster bacterium</name>
    <dbReference type="NCBI Taxonomy" id="2024889"/>
    <lineage>
        <taxon>Bacteria</taxon>
        <taxon>Deltaproteobacteria</taxon>
        <taxon>SAR324 cluster</taxon>
    </lineage>
</organism>
<evidence type="ECO:0000313" key="4">
    <source>
        <dbReference type="Proteomes" id="UP000524246"/>
    </source>
</evidence>
<keyword evidence="1" id="KW-1133">Transmembrane helix</keyword>
<evidence type="ECO:0000313" key="3">
    <source>
        <dbReference type="EMBL" id="NMC61902.1"/>
    </source>
</evidence>
<feature type="domain" description="Putative Flp pilus-assembly TadG-like N-terminal" evidence="2">
    <location>
        <begin position="23"/>
        <end position="63"/>
    </location>
</feature>
<protein>
    <recommendedName>
        <fullName evidence="2">Putative Flp pilus-assembly TadG-like N-terminal domain-containing protein</fullName>
    </recommendedName>
</protein>
<evidence type="ECO:0000256" key="1">
    <source>
        <dbReference type="SAM" id="Phobius"/>
    </source>
</evidence>
<dbReference type="Proteomes" id="UP000524246">
    <property type="component" value="Unassembled WGS sequence"/>
</dbReference>
<evidence type="ECO:0000259" key="2">
    <source>
        <dbReference type="Pfam" id="PF13400"/>
    </source>
</evidence>
<comment type="caution">
    <text evidence="3">The sequence shown here is derived from an EMBL/GenBank/DDBJ whole genome shotgun (WGS) entry which is preliminary data.</text>
</comment>